<evidence type="ECO:0000313" key="2">
    <source>
        <dbReference type="Proteomes" id="UP000189703"/>
    </source>
</evidence>
<dbReference type="KEGG" id="nnu:104598695"/>
<dbReference type="OrthoDB" id="1740536at2759"/>
<name>A0A1U8A312_NELNU</name>
<sequence length="234" mass="26592">MPLVLQAPPEVNQFASMFLARFISSRQCQKSIISLMSIKQKPGENLRSYINRFKKEELEARDLDPMISMHAAINKLRAGSALKCSITKTPPKTKLEFLKKAQKYIAAQEALAEDHQEKEAEHNGGPLGKKKKKNEDRRGDSGKDNRKPSAPTTTYSQYTPLNSSWTQILMQIGDEKFVKWLEKLKRNPKKYCKFHRGIGHDAEDCYELKNEIESLIRRGHLKQFVGGEVGASSS</sequence>
<feature type="region of interest" description="Disordered" evidence="1">
    <location>
        <begin position="110"/>
        <end position="158"/>
    </location>
</feature>
<dbReference type="Proteomes" id="UP000189703">
    <property type="component" value="Unplaced"/>
</dbReference>
<accession>A0A1U8A312</accession>
<dbReference type="eggNOG" id="ENOG502SSWU">
    <property type="taxonomic scope" value="Eukaryota"/>
</dbReference>
<proteinExistence type="predicted"/>
<dbReference type="GeneID" id="104598695"/>
<evidence type="ECO:0000256" key="1">
    <source>
        <dbReference type="SAM" id="MobiDB-lite"/>
    </source>
</evidence>
<feature type="compositionally biased region" description="Basic and acidic residues" evidence="1">
    <location>
        <begin position="112"/>
        <end position="122"/>
    </location>
</feature>
<dbReference type="RefSeq" id="XP_010259178.1">
    <property type="nucleotide sequence ID" value="XM_010260876.1"/>
</dbReference>
<protein>
    <submittedName>
        <fullName evidence="3">Uncharacterized protein LOC104598695</fullName>
    </submittedName>
</protein>
<evidence type="ECO:0000313" key="3">
    <source>
        <dbReference type="RefSeq" id="XP_010259178.1"/>
    </source>
</evidence>
<feature type="compositionally biased region" description="Basic and acidic residues" evidence="1">
    <location>
        <begin position="133"/>
        <end position="147"/>
    </location>
</feature>
<keyword evidence="2" id="KW-1185">Reference proteome</keyword>
<dbReference type="PANTHER" id="PTHR33223">
    <property type="entry name" value="CCHC-TYPE DOMAIN-CONTAINING PROTEIN"/>
    <property type="match status" value="1"/>
</dbReference>
<dbReference type="PANTHER" id="PTHR33223:SF10">
    <property type="entry name" value="AMINOTRANSFERASE-LIKE PLANT MOBILE DOMAIN-CONTAINING PROTEIN"/>
    <property type="match status" value="1"/>
</dbReference>
<dbReference type="InParanoid" id="A0A1U8A312"/>
<organism evidence="2 3">
    <name type="scientific">Nelumbo nucifera</name>
    <name type="common">Sacred lotus</name>
    <dbReference type="NCBI Taxonomy" id="4432"/>
    <lineage>
        <taxon>Eukaryota</taxon>
        <taxon>Viridiplantae</taxon>
        <taxon>Streptophyta</taxon>
        <taxon>Embryophyta</taxon>
        <taxon>Tracheophyta</taxon>
        <taxon>Spermatophyta</taxon>
        <taxon>Magnoliopsida</taxon>
        <taxon>Proteales</taxon>
        <taxon>Nelumbonaceae</taxon>
        <taxon>Nelumbo</taxon>
    </lineage>
</organism>
<gene>
    <name evidence="3" type="primary">LOC104598695</name>
</gene>
<reference evidence="3" key="1">
    <citation type="submission" date="2025-08" db="UniProtKB">
        <authorList>
            <consortium name="RefSeq"/>
        </authorList>
    </citation>
    <scope>IDENTIFICATION</scope>
</reference>
<dbReference type="OMA" id="NTHMFTI"/>
<dbReference type="AlphaFoldDB" id="A0A1U8A312"/>